<comment type="caution">
    <text evidence="1">The sequence shown here is derived from an EMBL/GenBank/DDBJ whole genome shotgun (WGS) entry which is preliminary data.</text>
</comment>
<evidence type="ECO:0008006" key="3">
    <source>
        <dbReference type="Google" id="ProtNLM"/>
    </source>
</evidence>
<name>A0A839H3D1_9LACO</name>
<evidence type="ECO:0000313" key="1">
    <source>
        <dbReference type="EMBL" id="MBB1124421.1"/>
    </source>
</evidence>
<dbReference type="Gene3D" id="2.60.120.260">
    <property type="entry name" value="Galactose-binding domain-like"/>
    <property type="match status" value="1"/>
</dbReference>
<dbReference type="AlphaFoldDB" id="A0A839H3D1"/>
<evidence type="ECO:0000313" key="2">
    <source>
        <dbReference type="Proteomes" id="UP000547628"/>
    </source>
</evidence>
<gene>
    <name evidence="1" type="ORF">H5S41_10785</name>
</gene>
<organism evidence="1 2">
    <name type="scientific">Limosilactobacillus albertensis</name>
    <dbReference type="NCBI Taxonomy" id="2759752"/>
    <lineage>
        <taxon>Bacteria</taxon>
        <taxon>Bacillati</taxon>
        <taxon>Bacillota</taxon>
        <taxon>Bacilli</taxon>
        <taxon>Lactobacillales</taxon>
        <taxon>Lactobacillaceae</taxon>
        <taxon>Limosilactobacillus</taxon>
    </lineage>
</organism>
<sequence>MNTGDNLAAIGVKEMQWRKGDQIVLHIDEDKNYAWVQFDESLVPSLLFIPSKEWVFQIPLDSKYYPSQLDSAFRTRRHYIYVRYTETWEVNNYQNLAFNTHDQLKNTGAYPHVSANVETRDESVFYAKNVIDGKYANRSHGGYPFDLWGINSQDNAKIKVEFGRKVHVNRIKLLFRADFPHDNYWKKVSVKFSNGEVKRLKTTNSTEFQSFCFNEQVTTSIELFDLIKADNHSEFPALQQLEVYGYN</sequence>
<dbReference type="InterPro" id="IPR008979">
    <property type="entry name" value="Galactose-bd-like_sf"/>
</dbReference>
<proteinExistence type="predicted"/>
<reference evidence="1 2" key="1">
    <citation type="submission" date="2020-07" db="EMBL/GenBank/DDBJ databases">
        <title>Description of Limosilactobacillus balticus sp. nov., Limosilactobacillus agrestis sp. nov., Limosilactobacillus albertensis sp. nov., Limosilactobacillus rudii sp. nov., Limosilactobacillus fastidiosus sp. nov., five novel Limosilactobacillus species isolated from the vertebrate gastrointestinal tract, and proposal of 6 subspecies of Limosilactobacillus reuteri adapted to the gastrointestinal tract of specific vertebrate hosts.</title>
        <authorList>
            <person name="Li F."/>
            <person name="Cheng C."/>
            <person name="Zheng J."/>
            <person name="Quevedo R.M."/>
            <person name="Li J."/>
            <person name="Roos S."/>
            <person name="Gaenzle M.G."/>
            <person name="Walter J."/>
        </authorList>
    </citation>
    <scope>NUCLEOTIDE SEQUENCE [LARGE SCALE GENOMIC DNA]</scope>
    <source>
        <strain evidence="1 2">Lr3000</strain>
    </source>
</reference>
<dbReference type="Proteomes" id="UP000547628">
    <property type="component" value="Unassembled WGS sequence"/>
</dbReference>
<accession>A0A839H3D1</accession>
<protein>
    <recommendedName>
        <fullName evidence="3">Carbohydrate-binding protein</fullName>
    </recommendedName>
</protein>
<dbReference type="EMBL" id="JACIVD010000075">
    <property type="protein sequence ID" value="MBB1124421.1"/>
    <property type="molecule type" value="Genomic_DNA"/>
</dbReference>
<dbReference type="SUPFAM" id="SSF49785">
    <property type="entry name" value="Galactose-binding domain-like"/>
    <property type="match status" value="1"/>
</dbReference>